<feature type="binding site" evidence="5">
    <location>
        <begin position="91"/>
        <end position="93"/>
    </location>
    <ligand>
        <name>biotin</name>
        <dbReference type="ChEBI" id="CHEBI:57586"/>
    </ligand>
</feature>
<dbReference type="RefSeq" id="WP_249299654.1">
    <property type="nucleotide sequence ID" value="NZ_JACRSP010000002.1"/>
</dbReference>
<keyword evidence="5" id="KW-0678">Repressor</keyword>
<evidence type="ECO:0000256" key="4">
    <source>
        <dbReference type="ARBA" id="ARBA00023267"/>
    </source>
</evidence>
<dbReference type="PANTHER" id="PTHR12835:SF5">
    <property type="entry name" value="BIOTIN--PROTEIN LIGASE"/>
    <property type="match status" value="1"/>
</dbReference>
<dbReference type="InterPro" id="IPR004408">
    <property type="entry name" value="Biotin_CoA_COase_ligase"/>
</dbReference>
<proteinExistence type="inferred from homology"/>
<keyword evidence="5" id="KW-0238">DNA-binding</keyword>
<evidence type="ECO:0000313" key="8">
    <source>
        <dbReference type="Proteomes" id="UP000620366"/>
    </source>
</evidence>
<keyword evidence="1 5" id="KW-0436">Ligase</keyword>
<keyword evidence="2 5" id="KW-0547">Nucleotide-binding</keyword>
<comment type="function">
    <text evidence="5">Acts both as a biotin--[acetyl-CoA-carboxylase] ligase and a repressor.</text>
</comment>
<dbReference type="PANTHER" id="PTHR12835">
    <property type="entry name" value="BIOTIN PROTEIN LIGASE"/>
    <property type="match status" value="1"/>
</dbReference>
<feature type="binding site" evidence="5">
    <location>
        <position position="114"/>
    </location>
    <ligand>
        <name>biotin</name>
        <dbReference type="ChEBI" id="CHEBI:57586"/>
    </ligand>
</feature>
<dbReference type="Gene3D" id="3.30.930.10">
    <property type="entry name" value="Bira Bifunctional Protein, Domain 2"/>
    <property type="match status" value="1"/>
</dbReference>
<feature type="binding site" evidence="5">
    <location>
        <begin position="118"/>
        <end position="120"/>
    </location>
    <ligand>
        <name>biotin</name>
        <dbReference type="ChEBI" id="CHEBI:57586"/>
    </ligand>
</feature>
<evidence type="ECO:0000259" key="6">
    <source>
        <dbReference type="PROSITE" id="PS51733"/>
    </source>
</evidence>
<evidence type="ECO:0000256" key="5">
    <source>
        <dbReference type="HAMAP-Rule" id="MF_00978"/>
    </source>
</evidence>
<organism evidence="7 8">
    <name type="scientific">Feifania hominis</name>
    <dbReference type="NCBI Taxonomy" id="2763660"/>
    <lineage>
        <taxon>Bacteria</taxon>
        <taxon>Bacillati</taxon>
        <taxon>Bacillota</taxon>
        <taxon>Clostridia</taxon>
        <taxon>Eubacteriales</taxon>
        <taxon>Feifaniaceae</taxon>
        <taxon>Feifania</taxon>
    </lineage>
</organism>
<feature type="domain" description="BPL/LPL catalytic" evidence="6">
    <location>
        <begin position="68"/>
        <end position="259"/>
    </location>
</feature>
<evidence type="ECO:0000256" key="1">
    <source>
        <dbReference type="ARBA" id="ARBA00022598"/>
    </source>
</evidence>
<dbReference type="NCBIfam" id="TIGR00121">
    <property type="entry name" value="birA_ligase"/>
    <property type="match status" value="1"/>
</dbReference>
<evidence type="ECO:0000313" key="7">
    <source>
        <dbReference type="EMBL" id="MBC8535912.1"/>
    </source>
</evidence>
<dbReference type="InterPro" id="IPR036390">
    <property type="entry name" value="WH_DNA-bd_sf"/>
</dbReference>
<dbReference type="GO" id="GO:0003677">
    <property type="term" value="F:DNA binding"/>
    <property type="evidence" value="ECO:0007669"/>
    <property type="project" value="UniProtKB-UniRule"/>
</dbReference>
<dbReference type="InterPro" id="IPR045864">
    <property type="entry name" value="aa-tRNA-synth_II/BPL/LPL"/>
</dbReference>
<protein>
    <recommendedName>
        <fullName evidence="5">Bifunctional ligase/repressor BirA</fullName>
    </recommendedName>
    <alternativeName>
        <fullName evidence="5">Biotin--[acetyl-CoA-carboxylase] ligase</fullName>
        <ecNumber evidence="5">6.3.4.15</ecNumber>
    </alternativeName>
    <alternativeName>
        <fullName evidence="5">Biotin--protein ligase</fullName>
    </alternativeName>
    <alternativeName>
        <fullName evidence="5">Biotin-[acetyl-CoA carboxylase] synthetase</fullName>
    </alternativeName>
</protein>
<dbReference type="GO" id="GO:0004077">
    <property type="term" value="F:biotin--[biotin carboxyl-carrier protein] ligase activity"/>
    <property type="evidence" value="ECO:0007669"/>
    <property type="project" value="UniProtKB-UniRule"/>
</dbReference>
<feature type="DNA-binding region" description="H-T-H motif" evidence="5">
    <location>
        <begin position="20"/>
        <end position="39"/>
    </location>
</feature>
<dbReference type="GO" id="GO:0005524">
    <property type="term" value="F:ATP binding"/>
    <property type="evidence" value="ECO:0007669"/>
    <property type="project" value="UniProtKB-UniRule"/>
</dbReference>
<dbReference type="CDD" id="cd16442">
    <property type="entry name" value="BPL"/>
    <property type="match status" value="1"/>
</dbReference>
<dbReference type="InterPro" id="IPR013196">
    <property type="entry name" value="HTH_11"/>
</dbReference>
<dbReference type="Proteomes" id="UP000620366">
    <property type="component" value="Unassembled WGS sequence"/>
</dbReference>
<dbReference type="GO" id="GO:0016740">
    <property type="term" value="F:transferase activity"/>
    <property type="evidence" value="ECO:0007669"/>
    <property type="project" value="UniProtKB-ARBA"/>
</dbReference>
<feature type="binding site" evidence="5">
    <location>
        <position position="185"/>
    </location>
    <ligand>
        <name>biotin</name>
        <dbReference type="ChEBI" id="CHEBI:57586"/>
    </ligand>
</feature>
<dbReference type="InterPro" id="IPR004143">
    <property type="entry name" value="BPL_LPL_catalytic"/>
</dbReference>
<dbReference type="GO" id="GO:0005737">
    <property type="term" value="C:cytoplasm"/>
    <property type="evidence" value="ECO:0007669"/>
    <property type="project" value="TreeGrafter"/>
</dbReference>
<evidence type="ECO:0000256" key="2">
    <source>
        <dbReference type="ARBA" id="ARBA00022741"/>
    </source>
</evidence>
<accession>A0A926DDM0</accession>
<keyword evidence="3 5" id="KW-0067">ATP-binding</keyword>
<comment type="similarity">
    <text evidence="5">Belongs to the biotin--protein ligase family.</text>
</comment>
<dbReference type="InterPro" id="IPR030855">
    <property type="entry name" value="Bifunct_BirA"/>
</dbReference>
<comment type="catalytic activity">
    <reaction evidence="5">
        <text>biotin + L-lysyl-[protein] + ATP = N(6)-biotinyl-L-lysyl-[protein] + AMP + diphosphate + H(+)</text>
        <dbReference type="Rhea" id="RHEA:11756"/>
        <dbReference type="Rhea" id="RHEA-COMP:9752"/>
        <dbReference type="Rhea" id="RHEA-COMP:10505"/>
        <dbReference type="ChEBI" id="CHEBI:15378"/>
        <dbReference type="ChEBI" id="CHEBI:29969"/>
        <dbReference type="ChEBI" id="CHEBI:30616"/>
        <dbReference type="ChEBI" id="CHEBI:33019"/>
        <dbReference type="ChEBI" id="CHEBI:57586"/>
        <dbReference type="ChEBI" id="CHEBI:83144"/>
        <dbReference type="ChEBI" id="CHEBI:456215"/>
        <dbReference type="EC" id="6.3.4.15"/>
    </reaction>
</comment>
<dbReference type="EMBL" id="JACRSP010000002">
    <property type="protein sequence ID" value="MBC8535912.1"/>
    <property type="molecule type" value="Genomic_DNA"/>
</dbReference>
<dbReference type="InterPro" id="IPR008988">
    <property type="entry name" value="Transcriptional_repressor_C"/>
</dbReference>
<dbReference type="Pfam" id="PF08279">
    <property type="entry name" value="HTH_11"/>
    <property type="match status" value="1"/>
</dbReference>
<reference evidence="7" key="1">
    <citation type="submission" date="2020-08" db="EMBL/GenBank/DDBJ databases">
        <title>Genome public.</title>
        <authorList>
            <person name="Liu C."/>
            <person name="Sun Q."/>
        </authorList>
    </citation>
    <scope>NUCLEOTIDE SEQUENCE</scope>
    <source>
        <strain evidence="7">BX7</strain>
    </source>
</reference>
<name>A0A926DDM0_9FIRM</name>
<dbReference type="Pfam" id="PF02237">
    <property type="entry name" value="BPL_C"/>
    <property type="match status" value="1"/>
</dbReference>
<keyword evidence="4 5" id="KW-0092">Biotin</keyword>
<dbReference type="SUPFAM" id="SSF50037">
    <property type="entry name" value="C-terminal domain of transcriptional repressors"/>
    <property type="match status" value="1"/>
</dbReference>
<sequence>MLKDEVYHLLRQRRGETISGSDLARALGVSRTAVWKAAHQLIDEGAPVEPLQSGGYRIPPQLDLLDEMELREELCGSRLGEKILLFDRLDSTNNYAKSVAADAADGTLVVARQQTAGRGRMERRFHSPEGGGVYFTIVLRPHFALDALNFVTLLSAMAVRDAVEKLCGFRPSIKWPNDVLVDGEKLCGILTESALEAESGRIQYVLAGIGINIRLGDELPEELRGVATALDRHCAAPPSRAALIAGVVREFDRLYDEGRFIHRRGSLLEDYRRDLCWVNERITILRGGEAYAAVLRGLDDEGHLVVELPGGGLETLYAGEIKIRRETQI</sequence>
<dbReference type="SUPFAM" id="SSF55681">
    <property type="entry name" value="Class II aaRS and biotin synthetases"/>
    <property type="match status" value="1"/>
</dbReference>
<dbReference type="InterPro" id="IPR036388">
    <property type="entry name" value="WH-like_DNA-bd_sf"/>
</dbReference>
<keyword evidence="5" id="KW-0804">Transcription</keyword>
<keyword evidence="5" id="KW-0805">Transcription regulation</keyword>
<keyword evidence="8" id="KW-1185">Reference proteome</keyword>
<dbReference type="HAMAP" id="MF_00978">
    <property type="entry name" value="Bifunct_BirA"/>
    <property type="match status" value="1"/>
</dbReference>
<dbReference type="GO" id="GO:0009249">
    <property type="term" value="P:protein lipoylation"/>
    <property type="evidence" value="ECO:0007669"/>
    <property type="project" value="UniProtKB-ARBA"/>
</dbReference>
<dbReference type="Gene3D" id="2.30.30.100">
    <property type="match status" value="1"/>
</dbReference>
<dbReference type="Gene3D" id="1.10.10.10">
    <property type="entry name" value="Winged helix-like DNA-binding domain superfamily/Winged helix DNA-binding domain"/>
    <property type="match status" value="1"/>
</dbReference>
<dbReference type="SUPFAM" id="SSF46785">
    <property type="entry name" value="Winged helix' DNA-binding domain"/>
    <property type="match status" value="1"/>
</dbReference>
<dbReference type="GO" id="GO:0006355">
    <property type="term" value="P:regulation of DNA-templated transcription"/>
    <property type="evidence" value="ECO:0007669"/>
    <property type="project" value="UniProtKB-UniRule"/>
</dbReference>
<dbReference type="EC" id="6.3.4.15" evidence="5"/>
<evidence type="ECO:0000256" key="3">
    <source>
        <dbReference type="ARBA" id="ARBA00022840"/>
    </source>
</evidence>
<gene>
    <name evidence="5" type="primary">birA</name>
    <name evidence="7" type="ORF">H8695_04300</name>
</gene>
<dbReference type="Pfam" id="PF03099">
    <property type="entry name" value="BPL_LplA_LipB"/>
    <property type="match status" value="1"/>
</dbReference>
<dbReference type="AlphaFoldDB" id="A0A926DDM0"/>
<dbReference type="InterPro" id="IPR003142">
    <property type="entry name" value="BPL_C"/>
</dbReference>
<comment type="caution">
    <text evidence="7">The sequence shown here is derived from an EMBL/GenBank/DDBJ whole genome shotgun (WGS) entry which is preliminary data.</text>
</comment>
<dbReference type="PROSITE" id="PS51733">
    <property type="entry name" value="BPL_LPL_CATALYTIC"/>
    <property type="match status" value="1"/>
</dbReference>